<keyword evidence="1" id="KW-0863">Zinc-finger</keyword>
<dbReference type="GeneID" id="87864359"/>
<dbReference type="EMBL" id="JAUEPP010000006">
    <property type="protein sequence ID" value="KAK3340767.1"/>
    <property type="molecule type" value="Genomic_DNA"/>
</dbReference>
<feature type="region of interest" description="Disordered" evidence="2">
    <location>
        <begin position="30"/>
        <end position="58"/>
    </location>
</feature>
<feature type="compositionally biased region" description="Acidic residues" evidence="2">
    <location>
        <begin position="246"/>
        <end position="258"/>
    </location>
</feature>
<keyword evidence="1" id="KW-0479">Metal-binding</keyword>
<dbReference type="InterPro" id="IPR036236">
    <property type="entry name" value="Znf_C2H2_sf"/>
</dbReference>
<evidence type="ECO:0000256" key="1">
    <source>
        <dbReference type="PROSITE-ProRule" id="PRU00042"/>
    </source>
</evidence>
<protein>
    <recommendedName>
        <fullName evidence="3">C2H2-type domain-containing protein</fullName>
    </recommendedName>
</protein>
<feature type="compositionally biased region" description="Basic and acidic residues" evidence="2">
    <location>
        <begin position="30"/>
        <end position="40"/>
    </location>
</feature>
<feature type="region of interest" description="Disordered" evidence="2">
    <location>
        <begin position="232"/>
        <end position="279"/>
    </location>
</feature>
<feature type="domain" description="C2H2-type" evidence="3">
    <location>
        <begin position="64"/>
        <end position="93"/>
    </location>
</feature>
<keyword evidence="5" id="KW-1185">Reference proteome</keyword>
<dbReference type="SMART" id="SM00355">
    <property type="entry name" value="ZnF_C2H2"/>
    <property type="match status" value="2"/>
</dbReference>
<dbReference type="Proteomes" id="UP001278500">
    <property type="component" value="Unassembled WGS sequence"/>
</dbReference>
<gene>
    <name evidence="4" type="ORF">B0H65DRAFT_473397</name>
</gene>
<organism evidence="4 5">
    <name type="scientific">Neurospora tetraspora</name>
    <dbReference type="NCBI Taxonomy" id="94610"/>
    <lineage>
        <taxon>Eukaryota</taxon>
        <taxon>Fungi</taxon>
        <taxon>Dikarya</taxon>
        <taxon>Ascomycota</taxon>
        <taxon>Pezizomycotina</taxon>
        <taxon>Sordariomycetes</taxon>
        <taxon>Sordariomycetidae</taxon>
        <taxon>Sordariales</taxon>
        <taxon>Sordariaceae</taxon>
        <taxon>Neurospora</taxon>
    </lineage>
</organism>
<dbReference type="Pfam" id="PF12874">
    <property type="entry name" value="zf-met"/>
    <property type="match status" value="1"/>
</dbReference>
<feature type="region of interest" description="Disordered" evidence="2">
    <location>
        <begin position="294"/>
        <end position="314"/>
    </location>
</feature>
<feature type="compositionally biased region" description="Basic and acidic residues" evidence="2">
    <location>
        <begin position="47"/>
        <end position="58"/>
    </location>
</feature>
<dbReference type="RefSeq" id="XP_062679709.1">
    <property type="nucleotide sequence ID" value="XM_062827205.1"/>
</dbReference>
<dbReference type="Gene3D" id="3.30.160.60">
    <property type="entry name" value="Classic Zinc Finger"/>
    <property type="match status" value="1"/>
</dbReference>
<proteinExistence type="predicted"/>
<reference evidence="4" key="2">
    <citation type="submission" date="2023-06" db="EMBL/GenBank/DDBJ databases">
        <authorList>
            <consortium name="Lawrence Berkeley National Laboratory"/>
            <person name="Haridas S."/>
            <person name="Hensen N."/>
            <person name="Bonometti L."/>
            <person name="Westerberg I."/>
            <person name="Brannstrom I.O."/>
            <person name="Guillou S."/>
            <person name="Cros-Aarteil S."/>
            <person name="Calhoun S."/>
            <person name="Kuo A."/>
            <person name="Mondo S."/>
            <person name="Pangilinan J."/>
            <person name="Riley R."/>
            <person name="Labutti K."/>
            <person name="Andreopoulos B."/>
            <person name="Lipzen A."/>
            <person name="Chen C."/>
            <person name="Yanf M."/>
            <person name="Daum C."/>
            <person name="Ng V."/>
            <person name="Clum A."/>
            <person name="Steindorff A."/>
            <person name="Ohm R."/>
            <person name="Martin F."/>
            <person name="Silar P."/>
            <person name="Natvig D."/>
            <person name="Lalanne C."/>
            <person name="Gautier V."/>
            <person name="Ament-Velasquez S.L."/>
            <person name="Kruys A."/>
            <person name="Hutchinson M.I."/>
            <person name="Powell A.J."/>
            <person name="Barry K."/>
            <person name="Miller A.N."/>
            <person name="Grigoriev I.V."/>
            <person name="Debuchy R."/>
            <person name="Gladieux P."/>
            <person name="Thoren M.H."/>
            <person name="Johannesson H."/>
        </authorList>
    </citation>
    <scope>NUCLEOTIDE SEQUENCE</scope>
    <source>
        <strain evidence="4">CBS 560.94</strain>
    </source>
</reference>
<dbReference type="PROSITE" id="PS00028">
    <property type="entry name" value="ZINC_FINGER_C2H2_1"/>
    <property type="match status" value="1"/>
</dbReference>
<feature type="compositionally biased region" description="Acidic residues" evidence="2">
    <location>
        <begin position="267"/>
        <end position="279"/>
    </location>
</feature>
<dbReference type="AlphaFoldDB" id="A0AAE0JB31"/>
<keyword evidence="1" id="KW-0862">Zinc</keyword>
<dbReference type="GO" id="GO:0008270">
    <property type="term" value="F:zinc ion binding"/>
    <property type="evidence" value="ECO:0007669"/>
    <property type="project" value="UniProtKB-KW"/>
</dbReference>
<dbReference type="InterPro" id="IPR013087">
    <property type="entry name" value="Znf_C2H2_type"/>
</dbReference>
<evidence type="ECO:0000313" key="4">
    <source>
        <dbReference type="EMBL" id="KAK3340767.1"/>
    </source>
</evidence>
<dbReference type="SUPFAM" id="SSF57667">
    <property type="entry name" value="beta-beta-alpha zinc fingers"/>
    <property type="match status" value="1"/>
</dbReference>
<evidence type="ECO:0000259" key="3">
    <source>
        <dbReference type="PROSITE" id="PS50157"/>
    </source>
</evidence>
<reference evidence="4" key="1">
    <citation type="journal article" date="2023" name="Mol. Phylogenet. Evol.">
        <title>Genome-scale phylogeny and comparative genomics of the fungal order Sordariales.</title>
        <authorList>
            <person name="Hensen N."/>
            <person name="Bonometti L."/>
            <person name="Westerberg I."/>
            <person name="Brannstrom I.O."/>
            <person name="Guillou S."/>
            <person name="Cros-Aarteil S."/>
            <person name="Calhoun S."/>
            <person name="Haridas S."/>
            <person name="Kuo A."/>
            <person name="Mondo S."/>
            <person name="Pangilinan J."/>
            <person name="Riley R."/>
            <person name="LaButti K."/>
            <person name="Andreopoulos B."/>
            <person name="Lipzen A."/>
            <person name="Chen C."/>
            <person name="Yan M."/>
            <person name="Daum C."/>
            <person name="Ng V."/>
            <person name="Clum A."/>
            <person name="Steindorff A."/>
            <person name="Ohm R.A."/>
            <person name="Martin F."/>
            <person name="Silar P."/>
            <person name="Natvig D.O."/>
            <person name="Lalanne C."/>
            <person name="Gautier V."/>
            <person name="Ament-Velasquez S.L."/>
            <person name="Kruys A."/>
            <person name="Hutchinson M.I."/>
            <person name="Powell A.J."/>
            <person name="Barry K."/>
            <person name="Miller A.N."/>
            <person name="Grigoriev I.V."/>
            <person name="Debuchy R."/>
            <person name="Gladieux P."/>
            <person name="Hiltunen Thoren M."/>
            <person name="Johannesson H."/>
        </authorList>
    </citation>
    <scope>NUCLEOTIDE SEQUENCE</scope>
    <source>
        <strain evidence="4">CBS 560.94</strain>
    </source>
</reference>
<sequence>MGCQTHIDNVRREVYKEQFGKWPEHKDEKDVVEVDDRSSRDYNNSDSLKETRRQRAEAKPTNLFHCPTCNKDFKTQKTLNSHLGNQTHIDKERIKNGDAPSKDQVQRAKNIAAKMFSCKDCNPYYFYGSHEDLLRHFTRKKHLERIRPLKEQGEVSLEEHLALDKLKESQQLKEQTQILVRIPGEGIVGLEEAVGRKDGMLMMLRNKKQFRKFAGVEKDVVEVDDRSSIKPRLLFPPKPKEAEIPNLDEEAPTDDEDNVLLFPPDAEIPDSDAPTDDELAPALPLAIVRTTRAGTKRASETLSVGAGPAKRTRT</sequence>
<name>A0AAE0JB31_9PEZI</name>
<accession>A0AAE0JB31</accession>
<dbReference type="PROSITE" id="PS50157">
    <property type="entry name" value="ZINC_FINGER_C2H2_2"/>
    <property type="match status" value="1"/>
</dbReference>
<comment type="caution">
    <text evidence="4">The sequence shown here is derived from an EMBL/GenBank/DDBJ whole genome shotgun (WGS) entry which is preliminary data.</text>
</comment>
<evidence type="ECO:0000256" key="2">
    <source>
        <dbReference type="SAM" id="MobiDB-lite"/>
    </source>
</evidence>
<evidence type="ECO:0000313" key="5">
    <source>
        <dbReference type="Proteomes" id="UP001278500"/>
    </source>
</evidence>